<dbReference type="AlphaFoldDB" id="A0A4R1KSP2"/>
<name>A0A4R1KSP2_9FLAO</name>
<protein>
    <submittedName>
        <fullName evidence="1">Uncharacterized protein</fullName>
    </submittedName>
</protein>
<organism evidence="1 2">
    <name type="scientific">Winogradskyella wandonensis</name>
    <dbReference type="NCBI Taxonomy" id="1442586"/>
    <lineage>
        <taxon>Bacteria</taxon>
        <taxon>Pseudomonadati</taxon>
        <taxon>Bacteroidota</taxon>
        <taxon>Flavobacteriia</taxon>
        <taxon>Flavobacteriales</taxon>
        <taxon>Flavobacteriaceae</taxon>
        <taxon>Winogradskyella</taxon>
    </lineage>
</organism>
<dbReference type="EMBL" id="SMGI01000002">
    <property type="protein sequence ID" value="TCK68068.1"/>
    <property type="molecule type" value="Genomic_DNA"/>
</dbReference>
<dbReference type="OrthoDB" id="1343945at2"/>
<keyword evidence="2" id="KW-1185">Reference proteome</keyword>
<comment type="caution">
    <text evidence="1">The sequence shown here is derived from an EMBL/GenBank/DDBJ whole genome shotgun (WGS) entry which is preliminary data.</text>
</comment>
<proteinExistence type="predicted"/>
<reference evidence="1 2" key="1">
    <citation type="journal article" date="2015" name="Stand. Genomic Sci.">
        <title>Genomic Encyclopedia of Bacterial and Archaeal Type Strains, Phase III: the genomes of soil and plant-associated and newly described type strains.</title>
        <authorList>
            <person name="Whitman W.B."/>
            <person name="Woyke T."/>
            <person name="Klenk H.P."/>
            <person name="Zhou Y."/>
            <person name="Lilburn T.G."/>
            <person name="Beck B.J."/>
            <person name="De Vos P."/>
            <person name="Vandamme P."/>
            <person name="Eisen J.A."/>
            <person name="Garrity G."/>
            <person name="Hugenholtz P."/>
            <person name="Kyrpides N.C."/>
        </authorList>
    </citation>
    <scope>NUCLEOTIDE SEQUENCE [LARGE SCALE GENOMIC DNA]</scope>
    <source>
        <strain evidence="1 2">CECT 8445</strain>
    </source>
</reference>
<accession>A0A4R1KSP2</accession>
<dbReference type="RefSeq" id="WP_132705074.1">
    <property type="nucleotide sequence ID" value="NZ_SMGI01000002.1"/>
</dbReference>
<dbReference type="Proteomes" id="UP000295714">
    <property type="component" value="Unassembled WGS sequence"/>
</dbReference>
<sequence length="170" mass="20100">MTKKQKNIALVVGFFLALIICYQFALSNTLEQRKRYNALQLESKVFENSPKQLSILNQKETYYDSLLEEYQLDDSSLQNNLLKTINTFAEENHIKVINFLEPHISQKNELTIKTYQFVLEGDYNSINKLIFKLELDTKFGEIINLHFEKKKNFKTGRFYLQAKVLLRSFE</sequence>
<evidence type="ECO:0000313" key="2">
    <source>
        <dbReference type="Proteomes" id="UP000295714"/>
    </source>
</evidence>
<gene>
    <name evidence="1" type="ORF">DFQ05_1853</name>
</gene>
<evidence type="ECO:0000313" key="1">
    <source>
        <dbReference type="EMBL" id="TCK68068.1"/>
    </source>
</evidence>